<dbReference type="PANTHER" id="PTHR13184">
    <property type="entry name" value="37S RIBOSOMAL PROTEIN S22"/>
    <property type="match status" value="1"/>
</dbReference>
<evidence type="ECO:0000256" key="3">
    <source>
        <dbReference type="ARBA" id="ARBA00022946"/>
    </source>
</evidence>
<sequence>MAAPMKSVKLVKKHDLIDQASFVQEVVRLQQIYLRRQPPLDKEMYSTKMLALAQKVYEDKLTELKIKPEDMSQEDAMKLNKDLQRKLQRFDSEFVPTSLLNVGSGVASAVWASNTIWKKAVQENYCVDTCTQMNDLARSLLSIDRGHPLKLAVNGATFREAIPSDKDSNNRFPLVVSAYLLMEMPSVVERLELVELLWRLTDNYLVLVEHGTMAGYKLIQEARDYILQCMHDQLCPKMTHLELPCNFTVEYKALLLDVDMPRIGALIHMLRCAKRCKAGDFLPCSIPESFGKGDNSEEALQEHNSSKDDDDSNYTP</sequence>
<evidence type="ECO:0000313" key="9">
    <source>
        <dbReference type="EMBL" id="WAR11673.1"/>
    </source>
</evidence>
<keyword evidence="6" id="KW-0496">Mitochondrion</keyword>
<keyword evidence="3" id="KW-0809">Transit peptide</keyword>
<reference evidence="9" key="1">
    <citation type="submission" date="2022-11" db="EMBL/GenBank/DDBJ databases">
        <title>Centuries of genome instability and evolution in soft-shell clam transmissible cancer (bioRxiv).</title>
        <authorList>
            <person name="Hart S.F.M."/>
            <person name="Yonemitsu M.A."/>
            <person name="Giersch R.M."/>
            <person name="Beal B.F."/>
            <person name="Arriagada G."/>
            <person name="Davis B.W."/>
            <person name="Ostrander E.A."/>
            <person name="Goff S.P."/>
            <person name="Metzger M.J."/>
        </authorList>
    </citation>
    <scope>NUCLEOTIDE SEQUENCE</scope>
    <source>
        <strain evidence="9">MELC-2E11</strain>
        <tissue evidence="9">Siphon/mantle</tissue>
    </source>
</reference>
<protein>
    <submittedName>
        <fullName evidence="9">MET17-like protein</fullName>
    </submittedName>
</protein>
<evidence type="ECO:0000256" key="7">
    <source>
        <dbReference type="ARBA" id="ARBA00045681"/>
    </source>
</evidence>
<evidence type="ECO:0000256" key="6">
    <source>
        <dbReference type="ARBA" id="ARBA00023128"/>
    </source>
</evidence>
<dbReference type="Proteomes" id="UP001164746">
    <property type="component" value="Chromosome 8"/>
</dbReference>
<comment type="subcellular location">
    <subcellularLocation>
        <location evidence="1">Mitochondrion</location>
    </subcellularLocation>
</comment>
<keyword evidence="5" id="KW-0411">Iron-sulfur</keyword>
<evidence type="ECO:0000256" key="5">
    <source>
        <dbReference type="ARBA" id="ARBA00023014"/>
    </source>
</evidence>
<evidence type="ECO:0000256" key="1">
    <source>
        <dbReference type="ARBA" id="ARBA00004173"/>
    </source>
</evidence>
<accession>A0ABY7ENW5</accession>
<evidence type="ECO:0000256" key="2">
    <source>
        <dbReference type="ARBA" id="ARBA00022723"/>
    </source>
</evidence>
<dbReference type="InterPro" id="IPR052571">
    <property type="entry name" value="Mt_RNA_Methyltransferase"/>
</dbReference>
<comment type="function">
    <text evidence="7">Mitochondrial ribosome (mitoribosome) assembly factor. Binds at the interface of the head and body domains of the mitochondrial small ribosomal subunit (mt-SSU), occluding the mRNA channel and preventing compaction of the head domain towards the body. Probable inactive methyltransferase: retains the characteristic folding and ability to bind S-adenosyl-L-methionine, but it probably lost its methyltransferase activity.</text>
</comment>
<keyword evidence="4" id="KW-0408">Iron</keyword>
<dbReference type="InterPro" id="IPR015324">
    <property type="entry name" value="Ribosomal_Rsm22-like"/>
</dbReference>
<keyword evidence="10" id="KW-1185">Reference proteome</keyword>
<proteinExistence type="predicted"/>
<evidence type="ECO:0000256" key="4">
    <source>
        <dbReference type="ARBA" id="ARBA00023004"/>
    </source>
</evidence>
<evidence type="ECO:0000256" key="8">
    <source>
        <dbReference type="SAM" id="MobiDB-lite"/>
    </source>
</evidence>
<name>A0ABY7ENW5_MYAAR</name>
<gene>
    <name evidence="9" type="ORF">MAR_025853</name>
</gene>
<dbReference type="EMBL" id="CP111019">
    <property type="protein sequence ID" value="WAR11673.1"/>
    <property type="molecule type" value="Genomic_DNA"/>
</dbReference>
<keyword evidence="2" id="KW-0479">Metal-binding</keyword>
<dbReference type="Pfam" id="PF09243">
    <property type="entry name" value="Rsm22"/>
    <property type="match status" value="1"/>
</dbReference>
<dbReference type="PANTHER" id="PTHR13184:SF5">
    <property type="entry name" value="METHYLTRANSFERASE-LIKE PROTEIN 17, MITOCHONDRIAL"/>
    <property type="match status" value="1"/>
</dbReference>
<organism evidence="9 10">
    <name type="scientific">Mya arenaria</name>
    <name type="common">Soft-shell clam</name>
    <dbReference type="NCBI Taxonomy" id="6604"/>
    <lineage>
        <taxon>Eukaryota</taxon>
        <taxon>Metazoa</taxon>
        <taxon>Spiralia</taxon>
        <taxon>Lophotrochozoa</taxon>
        <taxon>Mollusca</taxon>
        <taxon>Bivalvia</taxon>
        <taxon>Autobranchia</taxon>
        <taxon>Heteroconchia</taxon>
        <taxon>Euheterodonta</taxon>
        <taxon>Imparidentia</taxon>
        <taxon>Neoheterodontei</taxon>
        <taxon>Myida</taxon>
        <taxon>Myoidea</taxon>
        <taxon>Myidae</taxon>
        <taxon>Mya</taxon>
    </lineage>
</organism>
<evidence type="ECO:0000313" key="10">
    <source>
        <dbReference type="Proteomes" id="UP001164746"/>
    </source>
</evidence>
<feature type="region of interest" description="Disordered" evidence="8">
    <location>
        <begin position="293"/>
        <end position="316"/>
    </location>
</feature>